<evidence type="ECO:0000313" key="2">
    <source>
        <dbReference type="Proteomes" id="UP001165296"/>
    </source>
</evidence>
<accession>A0ABS8AXL0</accession>
<evidence type="ECO:0008006" key="3">
    <source>
        <dbReference type="Google" id="ProtNLM"/>
    </source>
</evidence>
<gene>
    <name evidence="1" type="ORF">LGH74_21425</name>
</gene>
<reference evidence="1" key="1">
    <citation type="submission" date="2021-10" db="EMBL/GenBank/DDBJ databases">
        <authorList>
            <person name="Dean J.D."/>
            <person name="Kim M.K."/>
            <person name="Newey C.N."/>
            <person name="Stoker T.S."/>
            <person name="Thompson D.W."/>
            <person name="Grose J.H."/>
        </authorList>
    </citation>
    <scope>NUCLEOTIDE SEQUENCE</scope>
    <source>
        <strain evidence="1">BT178</strain>
    </source>
</reference>
<dbReference type="EMBL" id="JAJADR010000008">
    <property type="protein sequence ID" value="MCB2410565.1"/>
    <property type="molecule type" value="Genomic_DNA"/>
</dbReference>
<dbReference type="RefSeq" id="WP_226179581.1">
    <property type="nucleotide sequence ID" value="NZ_JAJADR010000008.1"/>
</dbReference>
<protein>
    <recommendedName>
        <fullName evidence="3">Rubredoxin-like domain-containing protein</fullName>
    </recommendedName>
</protein>
<dbReference type="Proteomes" id="UP001165296">
    <property type="component" value="Unassembled WGS sequence"/>
</dbReference>
<sequence>MTINTRFCRVCGFEDNDEPYGHNGDLPSFEYCPCCGVQHGYEDCLPEAAAAYRKNWLATGATFEMPKFRPASWNLAAQLRNIPLGFM</sequence>
<name>A0ABS8AXL0_9BACT</name>
<organism evidence="1 2">
    <name type="scientific">Hymenobacter lucidus</name>
    <dbReference type="NCBI Taxonomy" id="2880930"/>
    <lineage>
        <taxon>Bacteria</taxon>
        <taxon>Pseudomonadati</taxon>
        <taxon>Bacteroidota</taxon>
        <taxon>Cytophagia</taxon>
        <taxon>Cytophagales</taxon>
        <taxon>Hymenobacteraceae</taxon>
        <taxon>Hymenobacter</taxon>
    </lineage>
</organism>
<comment type="caution">
    <text evidence="1">The sequence shown here is derived from an EMBL/GenBank/DDBJ whole genome shotgun (WGS) entry which is preliminary data.</text>
</comment>
<proteinExistence type="predicted"/>
<evidence type="ECO:0000313" key="1">
    <source>
        <dbReference type="EMBL" id="MCB2410565.1"/>
    </source>
</evidence>
<keyword evidence="2" id="KW-1185">Reference proteome</keyword>